<dbReference type="GeneTree" id="ENSGT01030000234578"/>
<keyword evidence="5 6" id="KW-0472">Membrane</keyword>
<dbReference type="RefSeq" id="XP_040053440.1">
    <property type="nucleotide sequence ID" value="XM_040197506.1"/>
</dbReference>
<dbReference type="PANTHER" id="PTHR21324">
    <property type="entry name" value="FASTING-INDUCIBLE INTEGRAL MEMBRANE PROTEIN TM6P1-RELATED"/>
    <property type="match status" value="1"/>
</dbReference>
<dbReference type="InterPro" id="IPR050911">
    <property type="entry name" value="DRAM/TMEM150_Autophagy_Mod"/>
</dbReference>
<dbReference type="Ensembl" id="ENSGACT00000068363.1">
    <property type="protein sequence ID" value="ENSGACP00000069710.1"/>
    <property type="gene ID" value="ENSGACG00000031695.1"/>
</dbReference>
<dbReference type="GeneID" id="120831759"/>
<evidence type="ECO:0000256" key="1">
    <source>
        <dbReference type="ARBA" id="ARBA00004127"/>
    </source>
</evidence>
<dbReference type="InterPro" id="IPR019402">
    <property type="entry name" value="CWH43_N"/>
</dbReference>
<accession>A0AAQ4S3A8</accession>
<keyword evidence="4 6" id="KW-1133">Transmembrane helix</keyword>
<sequence length="248" mass="27836">MHDSSSVVFRGCRMWTCSPWALLPPIYSLLTAAGLWAVYFLAVDEEKIVPLGSKYRGNGSFYPPYISIAGNFPPASCIFSEVMNLAAFVGFVIAALRYLQLRQKMDKQWLNVGSLAAFSVGCFGMTLVGNFQLFTEETMHNFGTFLTFILGTLFCWVQSYVTLRVNLRNEGRKAAALRFLLSGSITLCMILYFSLMAQGLHVHAAQCQWALVMFFLAFLATFAIEFRHSHFQVVCTERSASRHQPDGL</sequence>
<evidence type="ECO:0000259" key="7">
    <source>
        <dbReference type="Pfam" id="PF10277"/>
    </source>
</evidence>
<name>A0AAQ4S3A8_GASAC</name>
<evidence type="ECO:0000313" key="8">
    <source>
        <dbReference type="Ensembl" id="ENSGACP00000069710.1"/>
    </source>
</evidence>
<feature type="transmembrane region" description="Helical" evidence="6">
    <location>
        <begin position="111"/>
        <end position="133"/>
    </location>
</feature>
<proteinExistence type="inferred from homology"/>
<feature type="transmembrane region" description="Helical" evidence="6">
    <location>
        <begin position="175"/>
        <end position="197"/>
    </location>
</feature>
<protein>
    <submittedName>
        <fullName evidence="8">Transmembrane protein 150C</fullName>
    </submittedName>
</protein>
<dbReference type="GO" id="GO:0012505">
    <property type="term" value="C:endomembrane system"/>
    <property type="evidence" value="ECO:0007669"/>
    <property type="project" value="UniProtKB-SubCell"/>
</dbReference>
<dbReference type="AlphaFoldDB" id="A0AAQ4S3A8"/>
<dbReference type="Proteomes" id="UP000007635">
    <property type="component" value="Chromosome XIV"/>
</dbReference>
<dbReference type="GO" id="GO:0005886">
    <property type="term" value="C:plasma membrane"/>
    <property type="evidence" value="ECO:0007669"/>
    <property type="project" value="TreeGrafter"/>
</dbReference>
<comment type="similarity">
    <text evidence="2">Belongs to the DRAM/TMEM150 family.</text>
</comment>
<feature type="transmembrane region" description="Helical" evidence="6">
    <location>
        <begin position="145"/>
        <end position="163"/>
    </location>
</feature>
<keyword evidence="9" id="KW-1185">Reference proteome</keyword>
<evidence type="ECO:0000256" key="6">
    <source>
        <dbReference type="SAM" id="Phobius"/>
    </source>
</evidence>
<evidence type="ECO:0000313" key="9">
    <source>
        <dbReference type="Proteomes" id="UP000007635"/>
    </source>
</evidence>
<feature type="transmembrane region" description="Helical" evidence="6">
    <location>
        <begin position="82"/>
        <end position="99"/>
    </location>
</feature>
<reference evidence="8 9" key="1">
    <citation type="journal article" date="2021" name="G3 (Bethesda)">
        <title>Improved contiguity of the threespine stickleback genome using long-read sequencing.</title>
        <authorList>
            <person name="Nath S."/>
            <person name="Shaw D.E."/>
            <person name="White M.A."/>
        </authorList>
    </citation>
    <scope>NUCLEOTIDE SEQUENCE [LARGE SCALE GENOMIC DNA]</scope>
    <source>
        <strain evidence="8 9">Lake Benthic</strain>
    </source>
</reference>
<evidence type="ECO:0000256" key="3">
    <source>
        <dbReference type="ARBA" id="ARBA00022692"/>
    </source>
</evidence>
<dbReference type="PANTHER" id="PTHR21324:SF7">
    <property type="entry name" value="TRANSMEMBRANE PROTEIN 150C"/>
    <property type="match status" value="1"/>
</dbReference>
<evidence type="ECO:0000256" key="2">
    <source>
        <dbReference type="ARBA" id="ARBA00006565"/>
    </source>
</evidence>
<comment type="subcellular location">
    <subcellularLocation>
        <location evidence="1">Endomembrane system</location>
        <topology evidence="1">Multi-pass membrane protein</topology>
    </subcellularLocation>
</comment>
<feature type="transmembrane region" description="Helical" evidence="6">
    <location>
        <begin position="203"/>
        <end position="224"/>
    </location>
</feature>
<dbReference type="Pfam" id="PF10277">
    <property type="entry name" value="Frag1"/>
    <property type="match status" value="1"/>
</dbReference>
<feature type="domain" description="CWH43-like N-terminal" evidence="7">
    <location>
        <begin position="19"/>
        <end position="228"/>
    </location>
</feature>
<reference evidence="8" key="3">
    <citation type="submission" date="2025-09" db="UniProtKB">
        <authorList>
            <consortium name="Ensembl"/>
        </authorList>
    </citation>
    <scope>IDENTIFICATION</scope>
</reference>
<reference evidence="8" key="2">
    <citation type="submission" date="2025-08" db="UniProtKB">
        <authorList>
            <consortium name="Ensembl"/>
        </authorList>
    </citation>
    <scope>IDENTIFICATION</scope>
</reference>
<keyword evidence="3 6" id="KW-0812">Transmembrane</keyword>
<feature type="transmembrane region" description="Helical" evidence="6">
    <location>
        <begin position="20"/>
        <end position="42"/>
    </location>
</feature>
<organism evidence="8 9">
    <name type="scientific">Gasterosteus aculeatus aculeatus</name>
    <name type="common">three-spined stickleback</name>
    <dbReference type="NCBI Taxonomy" id="481459"/>
    <lineage>
        <taxon>Eukaryota</taxon>
        <taxon>Metazoa</taxon>
        <taxon>Chordata</taxon>
        <taxon>Craniata</taxon>
        <taxon>Vertebrata</taxon>
        <taxon>Euteleostomi</taxon>
        <taxon>Actinopterygii</taxon>
        <taxon>Neopterygii</taxon>
        <taxon>Teleostei</taxon>
        <taxon>Neoteleostei</taxon>
        <taxon>Acanthomorphata</taxon>
        <taxon>Eupercaria</taxon>
        <taxon>Perciformes</taxon>
        <taxon>Cottioidei</taxon>
        <taxon>Gasterosteales</taxon>
        <taxon>Gasterosteidae</taxon>
        <taxon>Gasterosteus</taxon>
    </lineage>
</organism>
<evidence type="ECO:0000256" key="5">
    <source>
        <dbReference type="ARBA" id="ARBA00023136"/>
    </source>
</evidence>
<evidence type="ECO:0000256" key="4">
    <source>
        <dbReference type="ARBA" id="ARBA00022989"/>
    </source>
</evidence>